<gene>
    <name evidence="1" type="ORF">AB432_021810</name>
</gene>
<evidence type="ECO:0000313" key="2">
    <source>
        <dbReference type="Proteomes" id="UP000036061"/>
    </source>
</evidence>
<protein>
    <submittedName>
        <fullName evidence="1">Uncharacterized protein</fullName>
    </submittedName>
</protein>
<reference evidence="1 2" key="1">
    <citation type="journal article" date="2015" name="Genome Announc.">
        <title>Draft Genome Sequence of Brevibacillus brevis DZQ7, a Plant Growth-Promoting Rhizobacterium with Broad-Spectrum Antimicrobial Activity.</title>
        <authorList>
            <person name="Hou Q."/>
            <person name="Wang C."/>
            <person name="Hou X."/>
            <person name="Xia Z."/>
            <person name="Ye J."/>
            <person name="Liu K."/>
            <person name="Liu H."/>
            <person name="Wang J."/>
            <person name="Guo H."/>
            <person name="Yu X."/>
            <person name="Yang Y."/>
            <person name="Du B."/>
            <person name="Ding Y."/>
        </authorList>
    </citation>
    <scope>NUCLEOTIDE SEQUENCE [LARGE SCALE GENOMIC DNA]</scope>
    <source>
        <strain evidence="1 2">DZQ7</strain>
    </source>
</reference>
<dbReference type="AlphaFoldDB" id="A0A2Z4MLV5"/>
<name>A0A2Z4MLV5_BREBE</name>
<evidence type="ECO:0000313" key="1">
    <source>
        <dbReference type="EMBL" id="AWX57507.1"/>
    </source>
</evidence>
<sequence>MFRFFHCASVGAPKIFAYFSCFLTSEWVFKWLLKIENKQSVLATFEVQPSFAVICGQKKYNVLTAT</sequence>
<dbReference type="Proteomes" id="UP000036061">
    <property type="component" value="Chromosome"/>
</dbReference>
<organism evidence="1 2">
    <name type="scientific">Brevibacillus brevis</name>
    <name type="common">Bacillus brevis</name>
    <dbReference type="NCBI Taxonomy" id="1393"/>
    <lineage>
        <taxon>Bacteria</taxon>
        <taxon>Bacillati</taxon>
        <taxon>Bacillota</taxon>
        <taxon>Bacilli</taxon>
        <taxon>Bacillales</taxon>
        <taxon>Paenibacillaceae</taxon>
        <taxon>Brevibacillus</taxon>
    </lineage>
</organism>
<accession>A0A2Z4MLV5</accession>
<dbReference type="EMBL" id="CP030117">
    <property type="protein sequence ID" value="AWX57507.1"/>
    <property type="molecule type" value="Genomic_DNA"/>
</dbReference>
<proteinExistence type="predicted"/>